<keyword evidence="2" id="KW-1185">Reference proteome</keyword>
<name>A0ACC8X8M4_9FIRM</name>
<evidence type="ECO:0000313" key="1">
    <source>
        <dbReference type="EMBL" id="ONI38270.1"/>
    </source>
</evidence>
<organism evidence="1 2">
    <name type="scientific">Candidatus Epulonipiscium fishelsonii</name>
    <dbReference type="NCBI Taxonomy" id="77094"/>
    <lineage>
        <taxon>Bacteria</taxon>
        <taxon>Bacillati</taxon>
        <taxon>Bacillota</taxon>
        <taxon>Clostridia</taxon>
        <taxon>Lachnospirales</taxon>
        <taxon>Lachnospiraceae</taxon>
        <taxon>Candidatus Epulonipiscium</taxon>
    </lineage>
</organism>
<sequence>MKTTDLYKLSTTNLWRRKLRSGLTILGVVIGVASIIMMFSLSEAMNVNYENQMNQWGELSLITVTPEDDMNGLVEIETLDENTLEMFELITNVEKVMPVLETEVTLQIGDYGTMRQLTVKGHDADELEALGYISEDGSNYIEGDLNTMVIGGDVLDYLVKKGEDMNKSSSGGGGFKMPSGGGGRMPSGGGGGGGGLPAMMPPEIMEQMKEMEGLMGEKEDVVDIFEERAILTFETFSMRLPPGMESLIPKNNSGSSYTAKPITVEITGQLPSGNASTDNVLFMPRESVQYLINQKTIQDAKNSGKSPDLSTTVEYDEVIVKVFGSEDVDMVRSQIEMMGFKTDGAQDTLDEMQQMSSNIQIILMFIGAISLVVSAIGITNTMMTSIYERTKEIGVMKVIGAGISDIKKIFLVEAAIIGFVGGIVGIGLCYFLSFILNTYGKEFFSGLVSTSEDYETYVSIITPYLASGSIVFSTIIGLMAGYFPAKKATSLSALAAMKA</sequence>
<evidence type="ECO:0000313" key="2">
    <source>
        <dbReference type="Proteomes" id="UP000188637"/>
    </source>
</evidence>
<comment type="caution">
    <text evidence="1">The sequence shown here is derived from an EMBL/GenBank/DDBJ whole genome shotgun (WGS) entry which is preliminary data.</text>
</comment>
<reference evidence="1" key="1">
    <citation type="submission" date="2016-08" db="EMBL/GenBank/DDBJ databases">
        <authorList>
            <person name="Ngugi D.K."/>
            <person name="Miyake S."/>
            <person name="Stingl U."/>
        </authorList>
    </citation>
    <scope>NUCLEOTIDE SEQUENCE</scope>
    <source>
        <strain evidence="1">SCG-D08WGA-EpuloA1</strain>
    </source>
</reference>
<dbReference type="EMBL" id="LJHD01000295">
    <property type="protein sequence ID" value="ONI38270.1"/>
    <property type="molecule type" value="Genomic_DNA"/>
</dbReference>
<gene>
    <name evidence="1" type="ORF">AN640_00500</name>
</gene>
<accession>A0ACC8X8M4</accession>
<dbReference type="Proteomes" id="UP000188637">
    <property type="component" value="Unassembled WGS sequence"/>
</dbReference>
<proteinExistence type="predicted"/>
<protein>
    <submittedName>
        <fullName evidence="1">Uncharacterized protein</fullName>
    </submittedName>
</protein>